<feature type="domain" description="Antirepressor protein ant N-terminal" evidence="1">
    <location>
        <begin position="7"/>
        <end position="112"/>
    </location>
</feature>
<gene>
    <name evidence="3" type="ORF">N4J17_04605</name>
    <name evidence="2" type="ORF">N4J17_09730</name>
</gene>
<reference evidence="2 4" key="1">
    <citation type="submission" date="2022-09" db="EMBL/GenBank/DDBJ databases">
        <authorList>
            <person name="Giprobiosintez L."/>
        </authorList>
    </citation>
    <scope>NUCLEOTIDE SEQUENCE [LARGE SCALE GENOMIC DNA]</scope>
    <source>
        <strain evidence="2">VKPM-B-12549</strain>
        <strain evidence="4">VKPM-B-12549 (GBS-15)</strain>
    </source>
</reference>
<evidence type="ECO:0000259" key="1">
    <source>
        <dbReference type="Pfam" id="PF10547"/>
    </source>
</evidence>
<dbReference type="EMBL" id="CP104311">
    <property type="protein sequence ID" value="WWF00762.1"/>
    <property type="molecule type" value="Genomic_DNA"/>
</dbReference>
<accession>A0ABZ2F118</accession>
<organism evidence="2 4">
    <name type="scientific">Methylococcus capsulatus</name>
    <dbReference type="NCBI Taxonomy" id="414"/>
    <lineage>
        <taxon>Bacteria</taxon>
        <taxon>Pseudomonadati</taxon>
        <taxon>Pseudomonadota</taxon>
        <taxon>Gammaproteobacteria</taxon>
        <taxon>Methylococcales</taxon>
        <taxon>Methylococcaceae</taxon>
        <taxon>Methylococcus</taxon>
    </lineage>
</organism>
<dbReference type="InterPro" id="IPR018875">
    <property type="entry name" value="Antirepressor_Ant_N"/>
</dbReference>
<dbReference type="RefSeq" id="WP_198321697.1">
    <property type="nucleotide sequence ID" value="NZ_CP104311.1"/>
</dbReference>
<dbReference type="EMBL" id="CP104311">
    <property type="protein sequence ID" value="WWF02902.1"/>
    <property type="molecule type" value="Genomic_DNA"/>
</dbReference>
<sequence length="237" mass="26179">MNSLTPVSFYDDTLFLTDHDGLPYTPVKPITDALGLDWSAQFRKLNRNFQRWGIAVMAIPSPGGIQETLCMPLRKLPALLFSFEPSRVRPDLRDKLIRYQNECDEVLWRHWSGLHSAEPAAATPELLEMLRAMQAQLATLATSTQASMAALAQALDVTQRYTALLETHQRRPRRAIRPVTADDVDAIAELTAMGLPGADIARQLGVSTATVSLIKNGKFKFSKALRLGLKSSGQHAA</sequence>
<dbReference type="PRINTS" id="PR01994">
    <property type="entry name" value="ANTIREPRESSR"/>
</dbReference>
<protein>
    <recommendedName>
        <fullName evidence="1">Antirepressor protein ant N-terminal domain-containing protein</fullName>
    </recommendedName>
</protein>
<evidence type="ECO:0000313" key="4">
    <source>
        <dbReference type="Proteomes" id="UP001359308"/>
    </source>
</evidence>
<proteinExistence type="predicted"/>
<dbReference type="Gene3D" id="1.10.260.40">
    <property type="entry name" value="lambda repressor-like DNA-binding domains"/>
    <property type="match status" value="1"/>
</dbReference>
<name>A0ABZ2F118_METCP</name>
<dbReference type="Proteomes" id="UP001359308">
    <property type="component" value="Chromosome"/>
</dbReference>
<keyword evidence="4" id="KW-1185">Reference proteome</keyword>
<dbReference type="Pfam" id="PF10547">
    <property type="entry name" value="P22_AR_N"/>
    <property type="match status" value="1"/>
</dbReference>
<dbReference type="InterPro" id="IPR010982">
    <property type="entry name" value="Lambda_DNA-bd_dom_sf"/>
</dbReference>
<evidence type="ECO:0000313" key="3">
    <source>
        <dbReference type="EMBL" id="WWF02902.1"/>
    </source>
</evidence>
<evidence type="ECO:0000313" key="2">
    <source>
        <dbReference type="EMBL" id="WWF00762.1"/>
    </source>
</evidence>